<comment type="caution">
    <text evidence="1">The sequence shown here is derived from an EMBL/GenBank/DDBJ whole genome shotgun (WGS) entry which is preliminary data.</text>
</comment>
<organism evidence="1 2">
    <name type="scientific">Mariniphaga sediminis</name>
    <dbReference type="NCBI Taxonomy" id="1628158"/>
    <lineage>
        <taxon>Bacteria</taxon>
        <taxon>Pseudomonadati</taxon>
        <taxon>Bacteroidota</taxon>
        <taxon>Bacteroidia</taxon>
        <taxon>Marinilabiliales</taxon>
        <taxon>Prolixibacteraceae</taxon>
        <taxon>Mariniphaga</taxon>
    </lineage>
</organism>
<dbReference type="EMBL" id="QWET01000008">
    <property type="protein sequence ID" value="RIH64822.1"/>
    <property type="molecule type" value="Genomic_DNA"/>
</dbReference>
<dbReference type="Proteomes" id="UP000266441">
    <property type="component" value="Unassembled WGS sequence"/>
</dbReference>
<evidence type="ECO:0000313" key="1">
    <source>
        <dbReference type="EMBL" id="RIH64822.1"/>
    </source>
</evidence>
<proteinExistence type="predicted"/>
<accession>A0A399D2B2</accession>
<protein>
    <submittedName>
        <fullName evidence="1">Uncharacterized protein</fullName>
    </submittedName>
</protein>
<dbReference type="AlphaFoldDB" id="A0A399D2B2"/>
<keyword evidence="2" id="KW-1185">Reference proteome</keyword>
<evidence type="ECO:0000313" key="2">
    <source>
        <dbReference type="Proteomes" id="UP000266441"/>
    </source>
</evidence>
<sequence>MNMNLKRDQIPPEQAENWVLNIEEEEKLTFNLLTPPIVLQKETYKILTGENENRVRIYLGLEPETKGGRFILCAYAVSTFLLGSGEVFRDYENPVFKLERENQNYSSKTEEVLKNIQRYREWRSGKLDPNNEWARFRKFIYPNAFLLSKYELHEIFDMQNKKEAQISFGISKTMNAMVYADVQEKRSSKDQMMVFDFSGPCPPNCDESSIYNSEKDATK</sequence>
<name>A0A399D2B2_9BACT</name>
<gene>
    <name evidence="1" type="ORF">D1164_12315</name>
</gene>
<reference evidence="1 2" key="1">
    <citation type="journal article" date="2015" name="Int. J. Syst. Evol. Microbiol.">
        <title>Mariniphaga sediminis sp. nov., isolated from coastal sediment.</title>
        <authorList>
            <person name="Wang F.Q."/>
            <person name="Shen Q.Y."/>
            <person name="Chen G.J."/>
            <person name="Du Z.J."/>
        </authorList>
    </citation>
    <scope>NUCLEOTIDE SEQUENCE [LARGE SCALE GENOMIC DNA]</scope>
    <source>
        <strain evidence="1 2">SY21</strain>
    </source>
</reference>